<dbReference type="Gene3D" id="3.30.70.2660">
    <property type="match status" value="1"/>
</dbReference>
<dbReference type="NCBIfam" id="TIGR01868">
    <property type="entry name" value="casD_Cas5e"/>
    <property type="match status" value="1"/>
</dbReference>
<dbReference type="AlphaFoldDB" id="A0A1H6F7F5"/>
<dbReference type="InterPro" id="IPR021124">
    <property type="entry name" value="CRISPR-assoc_prot_Cas5"/>
</dbReference>
<dbReference type="Pfam" id="PF09704">
    <property type="entry name" value="Cas_Cas5d"/>
    <property type="match status" value="1"/>
</dbReference>
<gene>
    <name evidence="1" type="primary">casD</name>
    <name evidence="1" type="ORF">MBHS_01327</name>
</gene>
<reference evidence="1 2" key="1">
    <citation type="submission" date="2016-10" db="EMBL/GenBank/DDBJ databases">
        <authorList>
            <person name="de Groot N.N."/>
        </authorList>
    </citation>
    <scope>NUCLEOTIDE SEQUENCE [LARGE SCALE GENOMIC DNA]</scope>
    <source>
        <strain evidence="1">MBHS1</strain>
    </source>
</reference>
<evidence type="ECO:0000313" key="2">
    <source>
        <dbReference type="Proteomes" id="UP000236724"/>
    </source>
</evidence>
<proteinExistence type="predicted"/>
<evidence type="ECO:0000313" key="1">
    <source>
        <dbReference type="EMBL" id="SEH05473.1"/>
    </source>
</evidence>
<dbReference type="GO" id="GO:0051607">
    <property type="term" value="P:defense response to virus"/>
    <property type="evidence" value="ECO:0007669"/>
    <property type="project" value="InterPro"/>
</dbReference>
<dbReference type="GO" id="GO:0043571">
    <property type="term" value="P:maintenance of CRISPR repeat elements"/>
    <property type="evidence" value="ECO:0007669"/>
    <property type="project" value="InterPro"/>
</dbReference>
<name>A0A1H6F7F5_9GAMM</name>
<organism evidence="1 2">
    <name type="scientific">Candidatus Venteria ishoeyi</name>
    <dbReference type="NCBI Taxonomy" id="1899563"/>
    <lineage>
        <taxon>Bacteria</taxon>
        <taxon>Pseudomonadati</taxon>
        <taxon>Pseudomonadota</taxon>
        <taxon>Gammaproteobacteria</taxon>
        <taxon>Thiotrichales</taxon>
        <taxon>Thiotrichaceae</taxon>
        <taxon>Venteria</taxon>
    </lineage>
</organism>
<dbReference type="GO" id="GO:0003723">
    <property type="term" value="F:RNA binding"/>
    <property type="evidence" value="ECO:0007669"/>
    <property type="project" value="InterPro"/>
</dbReference>
<accession>A0A1H6F7F5</accession>
<dbReference type="EMBL" id="FMSV02000276">
    <property type="protein sequence ID" value="SEH05473.1"/>
    <property type="molecule type" value="Genomic_DNA"/>
</dbReference>
<dbReference type="InterPro" id="IPR010147">
    <property type="entry name" value="CRISPR-assoc_prot_CasD"/>
</dbReference>
<keyword evidence="2" id="KW-1185">Reference proteome</keyword>
<protein>
    <submittedName>
        <fullName evidence="1">CRISPR system Cascade subunit CasD</fullName>
    </submittedName>
</protein>
<dbReference type="Proteomes" id="UP000236724">
    <property type="component" value="Unassembled WGS sequence"/>
</dbReference>
<sequence>MLKTRKANSRSCSILLRGKAMTHFLVCRLYSPLTAWSEPAIGEYRAHAVAPAKSALVGLLAAALGISRQQQAAWQSLQQSYLFAVQIESRGEAITDFHTTQTATKTHKLKHLYTRRDELKGELKTVLSKREYRCDACYTVCLYVNDDNPPYSLDALQLALQQPVFTLYLGRKSCPLAWPVSARQIQADRFEQAIEIFNQADIECWQALADNMAQPMLPWTIAKQLASDSSATRQVDVYWDTAMPTRQVPLQTHWRSDHALTRRPWQFTQRQECYARMEIAHVSE</sequence>